<gene>
    <name evidence="1" type="ORF">ADH67_10095</name>
</gene>
<sequence length="107" mass="11890">MSLSIENLFKARDFVDLKNISGEHIELTFKNPIVAMLAKGKIQEIAEQCSPDSAFNSCELKGNDLHITYNPELVSERLLSEIFVGSDARAKLAAKELSDYIADKMKA</sequence>
<proteinExistence type="predicted"/>
<dbReference type="AlphaFoldDB" id="A0A227KEC4"/>
<organism evidence="1 2">
    <name type="scientific">Turicimonas muris</name>
    <dbReference type="NCBI Taxonomy" id="1796652"/>
    <lineage>
        <taxon>Bacteria</taxon>
        <taxon>Pseudomonadati</taxon>
        <taxon>Pseudomonadota</taxon>
        <taxon>Betaproteobacteria</taxon>
        <taxon>Burkholderiales</taxon>
        <taxon>Sutterellaceae</taxon>
        <taxon>Turicimonas</taxon>
    </lineage>
</organism>
<accession>A0A227KEC4</accession>
<keyword evidence="2" id="KW-1185">Reference proteome</keyword>
<evidence type="ECO:0000313" key="1">
    <source>
        <dbReference type="EMBL" id="OXE45770.1"/>
    </source>
</evidence>
<reference evidence="2" key="1">
    <citation type="submission" date="2017-05" db="EMBL/GenBank/DDBJ databases">
        <title>Improved OligoMM genomes.</title>
        <authorList>
            <person name="Garzetti D."/>
        </authorList>
    </citation>
    <scope>NUCLEOTIDE SEQUENCE [LARGE SCALE GENOMIC DNA]</scope>
    <source>
        <strain evidence="2">YL45</strain>
    </source>
</reference>
<dbReference type="Proteomes" id="UP000214610">
    <property type="component" value="Unassembled WGS sequence"/>
</dbReference>
<protein>
    <submittedName>
        <fullName evidence="1">Uncharacterized protein</fullName>
    </submittedName>
</protein>
<evidence type="ECO:0000313" key="2">
    <source>
        <dbReference type="Proteomes" id="UP000214610"/>
    </source>
</evidence>
<dbReference type="GeneID" id="78361360"/>
<dbReference type="EMBL" id="NHMP01000007">
    <property type="protein sequence ID" value="OXE45770.1"/>
    <property type="molecule type" value="Genomic_DNA"/>
</dbReference>
<comment type="caution">
    <text evidence="1">The sequence shown here is derived from an EMBL/GenBank/DDBJ whole genome shotgun (WGS) entry which is preliminary data.</text>
</comment>
<dbReference type="RefSeq" id="WP_066592613.1">
    <property type="nucleotide sequence ID" value="NZ_CAJTBZ010000055.1"/>
</dbReference>
<name>A0A227KEC4_9BURK</name>